<comment type="caution">
    <text evidence="1">The sequence shown here is derived from an EMBL/GenBank/DDBJ whole genome shotgun (WGS) entry which is preliminary data.</text>
</comment>
<dbReference type="AlphaFoldDB" id="A0A735RIK9"/>
<reference evidence="1" key="2">
    <citation type="submission" date="2018-07" db="EMBL/GenBank/DDBJ databases">
        <authorList>
            <consortium name="NCBI Pathogen Detection Project"/>
        </authorList>
    </citation>
    <scope>NUCLEOTIDE SEQUENCE</scope>
    <source>
        <strain evidence="1">128-87</strain>
    </source>
</reference>
<proteinExistence type="predicted"/>
<accession>A0A735RIK9</accession>
<name>A0A735RIK9_SALDZ</name>
<protein>
    <submittedName>
        <fullName evidence="1">IS66 family insertion sequence element accessory protein TnpB</fullName>
    </submittedName>
</protein>
<evidence type="ECO:0000313" key="1">
    <source>
        <dbReference type="EMBL" id="HAE7123009.1"/>
    </source>
</evidence>
<gene>
    <name evidence="1" type="ORF">GND69_002786</name>
</gene>
<dbReference type="EMBL" id="DAASUW010000016">
    <property type="protein sequence ID" value="HAE7123009.1"/>
    <property type="molecule type" value="Genomic_DNA"/>
</dbReference>
<organism evidence="1">
    <name type="scientific">Salmonella enterica subsp. diarizonae serovar 48:i:z</name>
    <dbReference type="NCBI Taxonomy" id="1192842"/>
    <lineage>
        <taxon>Bacteria</taxon>
        <taxon>Pseudomonadati</taxon>
        <taxon>Pseudomonadota</taxon>
        <taxon>Gammaproteobacteria</taxon>
        <taxon>Enterobacterales</taxon>
        <taxon>Enterobacteriaceae</taxon>
        <taxon>Salmonella</taxon>
    </lineage>
</organism>
<reference evidence="1" key="1">
    <citation type="journal article" date="2018" name="Genome Biol.">
        <title>SKESA: strategic k-mer extension for scrupulous assemblies.</title>
        <authorList>
            <person name="Souvorov A."/>
            <person name="Agarwala R."/>
            <person name="Lipman D.J."/>
        </authorList>
    </citation>
    <scope>NUCLEOTIDE SEQUENCE</scope>
    <source>
        <strain evidence="1">128-87</strain>
    </source>
</reference>
<dbReference type="NCBIfam" id="NF047593">
    <property type="entry name" value="IS66_ISAeme5_TnpA"/>
    <property type="match status" value="1"/>
</dbReference>
<sequence length="110" mass="12635">MSKQRWFIDQKKQHVTAWRASGLTRQQYCELNDIPFNSFREWPQDVAKARRRASEPTVLPVHIVEPVSPAESFSTMVNEPVTLFLPGGIRMCCHPSQLTDVFRALKHADA</sequence>